<organism evidence="1 2">
    <name type="scientific">Fusarium decemcellulare</name>
    <dbReference type="NCBI Taxonomy" id="57161"/>
    <lineage>
        <taxon>Eukaryota</taxon>
        <taxon>Fungi</taxon>
        <taxon>Dikarya</taxon>
        <taxon>Ascomycota</taxon>
        <taxon>Pezizomycotina</taxon>
        <taxon>Sordariomycetes</taxon>
        <taxon>Hypocreomycetidae</taxon>
        <taxon>Hypocreales</taxon>
        <taxon>Nectriaceae</taxon>
        <taxon>Fusarium</taxon>
        <taxon>Fusarium decemcellulare species complex</taxon>
    </lineage>
</organism>
<dbReference type="Proteomes" id="UP001148629">
    <property type="component" value="Unassembled WGS sequence"/>
</dbReference>
<comment type="caution">
    <text evidence="1">The sequence shown here is derived from an EMBL/GenBank/DDBJ whole genome shotgun (WGS) entry which is preliminary data.</text>
</comment>
<proteinExistence type="predicted"/>
<evidence type="ECO:0000313" key="1">
    <source>
        <dbReference type="EMBL" id="KAJ3536376.1"/>
    </source>
</evidence>
<gene>
    <name evidence="1" type="ORF">NM208_g6747</name>
</gene>
<keyword evidence="2" id="KW-1185">Reference proteome</keyword>
<dbReference type="EMBL" id="JANRMS010000647">
    <property type="protein sequence ID" value="KAJ3536376.1"/>
    <property type="molecule type" value="Genomic_DNA"/>
</dbReference>
<protein>
    <submittedName>
        <fullName evidence="1">Uncharacterized protein</fullName>
    </submittedName>
</protein>
<evidence type="ECO:0000313" key="2">
    <source>
        <dbReference type="Proteomes" id="UP001148629"/>
    </source>
</evidence>
<reference evidence="1" key="1">
    <citation type="submission" date="2022-08" db="EMBL/GenBank/DDBJ databases">
        <title>Genome Sequence of Fusarium decemcellulare.</title>
        <authorList>
            <person name="Buettner E."/>
        </authorList>
    </citation>
    <scope>NUCLEOTIDE SEQUENCE</scope>
    <source>
        <strain evidence="1">Babe19</strain>
    </source>
</reference>
<name>A0ACC1SC52_9HYPO</name>
<accession>A0ACC1SC52</accession>
<sequence>MQPTTDLVVGWQSTPNNRGTLDIIYSCVATIVVCSWSCVCLNIPEPGTTRRSSLMLQVRWQLFTIFFPEVTVAIAAEQWESANQSIEKFRDLGYADQWTRAHAFFADMGGILLKAPEFPPFPVDSQQLAYLVEHHYLAMPTISSDDIADRNKADGLARALAVLQILWFTAQCVGRWIQGLGLCTLELSTLIFILCTLHIYFFWYLKPLNVYSTLTLETQHSISTILLNAGESASRPYSRTPLDFIKPPPDDKSLIAPFWFGIASIFPTAEDPGRRPIRYFANHKTLPPKGITIKETIYGICLESVYFGLHFIGMLLEFPSEAERYLWIAATCTLTGLFLIYVIGIFIGHKFQSRVAMWWFQKKTKTILEMAHILPRWLSVLLHGPVIILYLICRTYILVEGFVGLRALQARLYFSVEWANFLPHL</sequence>